<reference evidence="2" key="1">
    <citation type="submission" date="2010-07" db="EMBL/GenBank/DDBJ databases">
        <authorList>
            <person name="Muzny D."/>
            <person name="Qin X."/>
            <person name="Deng J."/>
            <person name="Jiang H."/>
            <person name="Liu Y."/>
            <person name="Qu J."/>
            <person name="Song X.-Z."/>
            <person name="Zhang L."/>
            <person name="Thornton R."/>
            <person name="Coyle M."/>
            <person name="Francisco L."/>
            <person name="Jackson L."/>
            <person name="Javaid M."/>
            <person name="Korchina V."/>
            <person name="Kovar C."/>
            <person name="Mata R."/>
            <person name="Mathew T."/>
            <person name="Ngo R."/>
            <person name="Nguyen L."/>
            <person name="Nguyen N."/>
            <person name="Okwuonu G."/>
            <person name="Ongeri F."/>
            <person name="Pham C."/>
            <person name="Simmons D."/>
            <person name="Wilczek-Boney K."/>
            <person name="Hale W."/>
            <person name="Jakkamsetti A."/>
            <person name="Pham P."/>
            <person name="Ruth R."/>
            <person name="San Lucas F."/>
            <person name="Warren J."/>
            <person name="Zhang J."/>
            <person name="Zhao Z."/>
            <person name="Zhou C."/>
            <person name="Zhu D."/>
            <person name="Lee S."/>
            <person name="Bess C."/>
            <person name="Blankenburg K."/>
            <person name="Forbes L."/>
            <person name="Fu Q."/>
            <person name="Gubbala S."/>
            <person name="Hirani K."/>
            <person name="Jayaseelan J.C."/>
            <person name="Lara F."/>
            <person name="Munidasa M."/>
            <person name="Palculict T."/>
            <person name="Patil S."/>
            <person name="Pu L.-L."/>
            <person name="Saada N."/>
            <person name="Tang L."/>
            <person name="Weissenberger G."/>
            <person name="Zhu Y."/>
            <person name="Hemphill L."/>
            <person name="Shang Y."/>
            <person name="Youmans B."/>
            <person name="Ayvaz T."/>
            <person name="Ross M."/>
            <person name="Santibanez J."/>
            <person name="Aqrawi P."/>
            <person name="Gross S."/>
            <person name="Joshi V."/>
            <person name="Fowler G."/>
            <person name="Nazareth L."/>
            <person name="Reid J."/>
            <person name="Worley K."/>
            <person name="Petrosino J."/>
            <person name="Highlander S."/>
            <person name="Gibbs R."/>
        </authorList>
    </citation>
    <scope>NUCLEOTIDE SEQUENCE [LARGE SCALE GENOMIC DNA]</scope>
    <source>
        <strain evidence="2">DSM 16973</strain>
    </source>
</reference>
<proteinExistence type="predicted"/>
<dbReference type="BioCyc" id="PMAR862515-HMP:GMOO-389-MONOMER"/>
<dbReference type="InterPro" id="IPR025635">
    <property type="entry name" value="DUF4293"/>
</dbReference>
<dbReference type="eggNOG" id="ENOG503333M">
    <property type="taxonomic scope" value="Bacteria"/>
</dbReference>
<keyword evidence="1" id="KW-0812">Transmembrane</keyword>
<keyword evidence="1" id="KW-0472">Membrane</keyword>
<sequence length="152" mass="17344">MIQRKQTIFLLIAFILTVVCLCLPIGRWQSVGMGMDTVMYNLWITDLKTGVLDFSVAPLFGVLLITCPINLLTVFLYKNRILQSRLCMVNIVLIAIWYASYITYGLVLPHPHATFRFSFTACIPLFVGIFYIMAHRGILADERLVQAANRIR</sequence>
<dbReference type="RefSeq" id="WP_006948124.1">
    <property type="nucleotide sequence ID" value="NZ_BAJI01000034.1"/>
</dbReference>
<protein>
    <recommendedName>
        <fullName evidence="4">DUF4293 family protein</fullName>
    </recommendedName>
</protein>
<organism evidence="2 3">
    <name type="scientific">Hoylesella marshii DSM 16973 = JCM 13450</name>
    <dbReference type="NCBI Taxonomy" id="862515"/>
    <lineage>
        <taxon>Bacteria</taxon>
        <taxon>Pseudomonadati</taxon>
        <taxon>Bacteroidota</taxon>
        <taxon>Bacteroidia</taxon>
        <taxon>Bacteroidales</taxon>
        <taxon>Prevotellaceae</taxon>
        <taxon>Hoylesella</taxon>
    </lineage>
</organism>
<feature type="transmembrane region" description="Helical" evidence="1">
    <location>
        <begin position="7"/>
        <end position="26"/>
    </location>
</feature>
<evidence type="ECO:0008006" key="4">
    <source>
        <dbReference type="Google" id="ProtNLM"/>
    </source>
</evidence>
<keyword evidence="1" id="KW-1133">Transmembrane helix</keyword>
<keyword evidence="3" id="KW-1185">Reference proteome</keyword>
<evidence type="ECO:0000313" key="2">
    <source>
        <dbReference type="EMBL" id="EFM02670.1"/>
    </source>
</evidence>
<comment type="caution">
    <text evidence="2">The sequence shown here is derived from an EMBL/GenBank/DDBJ whole genome shotgun (WGS) entry which is preliminary data.</text>
</comment>
<dbReference type="Pfam" id="PF14126">
    <property type="entry name" value="DUF4293"/>
    <property type="match status" value="1"/>
</dbReference>
<gene>
    <name evidence="2" type="ORF">HMPREF0658_0378</name>
</gene>
<dbReference type="OrthoDB" id="594989at2"/>
<feature type="transmembrane region" description="Helical" evidence="1">
    <location>
        <begin position="56"/>
        <end position="77"/>
    </location>
</feature>
<feature type="transmembrane region" description="Helical" evidence="1">
    <location>
        <begin position="113"/>
        <end position="134"/>
    </location>
</feature>
<name>E0NQC7_9BACT</name>
<dbReference type="AlphaFoldDB" id="E0NQC7"/>
<dbReference type="Proteomes" id="UP000004394">
    <property type="component" value="Unassembled WGS sequence"/>
</dbReference>
<feature type="transmembrane region" description="Helical" evidence="1">
    <location>
        <begin position="89"/>
        <end position="107"/>
    </location>
</feature>
<dbReference type="EMBL" id="AEEI01000016">
    <property type="protein sequence ID" value="EFM02670.1"/>
    <property type="molecule type" value="Genomic_DNA"/>
</dbReference>
<dbReference type="STRING" id="862515.HMPREF0658_0378"/>
<accession>E0NQC7</accession>
<evidence type="ECO:0000256" key="1">
    <source>
        <dbReference type="SAM" id="Phobius"/>
    </source>
</evidence>
<dbReference type="HOGENOM" id="CLU_132526_1_0_10"/>
<evidence type="ECO:0000313" key="3">
    <source>
        <dbReference type="Proteomes" id="UP000004394"/>
    </source>
</evidence>